<sequence length="210" mass="22208">MTVDHLAPLAHLRRSPLGALADRLAAGSVPGPRGVLLREIPYLAQLNLRLDPADPAAARAGRLLGTPLPTRSGAVAETGALRVLWLGPDEWLVVGPDGAAPTIERTLRQALGDDTGSVVDVSANRTTLELSGPSARAVLEQGCSVDLHPRAFGAGRCVQTTVSKVQVVIDQLAAEPAEPTYRLLVRASFAQYLADWLLDAMTEYRQGPLG</sequence>
<dbReference type="RefSeq" id="WP_042458053.1">
    <property type="nucleotide sequence ID" value="NZ_BBPN01000050.1"/>
</dbReference>
<protein>
    <submittedName>
        <fullName evidence="1">Sarcosine oxidase subunit gamma</fullName>
    </submittedName>
</protein>
<dbReference type="InterPro" id="IPR006280">
    <property type="entry name" value="SoxG_het"/>
</dbReference>
<dbReference type="InterPro" id="IPR027266">
    <property type="entry name" value="TrmE/GcvT-like"/>
</dbReference>
<dbReference type="OrthoDB" id="9814782at2"/>
<dbReference type="Gene3D" id="3.30.70.1520">
    <property type="entry name" value="Heterotetrameric sarcosine oxidase"/>
    <property type="match status" value="1"/>
</dbReference>
<dbReference type="InterPro" id="IPR007375">
    <property type="entry name" value="SoxG"/>
</dbReference>
<dbReference type="Pfam" id="PF04268">
    <property type="entry name" value="SoxG"/>
    <property type="match status" value="1"/>
</dbReference>
<dbReference type="AlphaFoldDB" id="A0A1H7ZNL7"/>
<dbReference type="GO" id="GO:0008115">
    <property type="term" value="F:sarcosine oxidase activity"/>
    <property type="evidence" value="ECO:0007669"/>
    <property type="project" value="InterPro"/>
</dbReference>
<evidence type="ECO:0000313" key="1">
    <source>
        <dbReference type="EMBL" id="SEM59990.1"/>
    </source>
</evidence>
<name>A0A1H7ZNL7_STRJI</name>
<accession>A0A1H7ZNL7</accession>
<keyword evidence="2" id="KW-1185">Reference proteome</keyword>
<dbReference type="STRING" id="235985.SAMN05414137_13654"/>
<proteinExistence type="predicted"/>
<reference evidence="2" key="1">
    <citation type="submission" date="2016-10" db="EMBL/GenBank/DDBJ databases">
        <authorList>
            <person name="Varghese N."/>
        </authorList>
    </citation>
    <scope>NUCLEOTIDE SEQUENCE [LARGE SCALE GENOMIC DNA]</scope>
    <source>
        <strain evidence="2">DSM 45096 / BCRC 16803 / CGMCC 4.1857 / CIP 109030 / JCM 12277 / KCTC 19219 / NBRC 100920 / 33214</strain>
    </source>
</reference>
<organism evidence="1 2">
    <name type="scientific">Streptacidiphilus jiangxiensis</name>
    <dbReference type="NCBI Taxonomy" id="235985"/>
    <lineage>
        <taxon>Bacteria</taxon>
        <taxon>Bacillati</taxon>
        <taxon>Actinomycetota</taxon>
        <taxon>Actinomycetes</taxon>
        <taxon>Kitasatosporales</taxon>
        <taxon>Streptomycetaceae</taxon>
        <taxon>Streptacidiphilus</taxon>
    </lineage>
</organism>
<gene>
    <name evidence="1" type="ORF">SAMN05414137_13654</name>
</gene>
<dbReference type="Gene3D" id="3.30.1360.120">
    <property type="entry name" value="Probable tRNA modification gtpase trme, domain 1"/>
    <property type="match status" value="1"/>
</dbReference>
<evidence type="ECO:0000313" key="2">
    <source>
        <dbReference type="Proteomes" id="UP000183015"/>
    </source>
</evidence>
<dbReference type="GO" id="GO:1901053">
    <property type="term" value="P:sarcosine catabolic process"/>
    <property type="evidence" value="ECO:0007669"/>
    <property type="project" value="InterPro"/>
</dbReference>
<dbReference type="Proteomes" id="UP000183015">
    <property type="component" value="Unassembled WGS sequence"/>
</dbReference>
<dbReference type="NCBIfam" id="TIGR01375">
    <property type="entry name" value="soxG"/>
    <property type="match status" value="1"/>
</dbReference>
<dbReference type="EMBL" id="FOAZ01000036">
    <property type="protein sequence ID" value="SEM59990.1"/>
    <property type="molecule type" value="Genomic_DNA"/>
</dbReference>
<dbReference type="SUPFAM" id="SSF103025">
    <property type="entry name" value="Folate-binding domain"/>
    <property type="match status" value="1"/>
</dbReference>
<dbReference type="eggNOG" id="COG4583">
    <property type="taxonomic scope" value="Bacteria"/>
</dbReference>